<dbReference type="EMBL" id="NVGE01000049">
    <property type="protein sequence ID" value="PFZ23841.1"/>
    <property type="molecule type" value="Genomic_DNA"/>
</dbReference>
<dbReference type="AlphaFoldDB" id="A0A0J7EID0"/>
<dbReference type="CDD" id="cd20688">
    <property type="entry name" value="CdiI_Ecoli_Nm-like"/>
    <property type="match status" value="1"/>
</dbReference>
<reference evidence="1 2" key="1">
    <citation type="submission" date="2017-09" db="EMBL/GenBank/DDBJ databases">
        <title>Large-scale bioinformatics analysis of Bacillus genomes uncovers conserved roles of natural products in bacterial physiology.</title>
        <authorList>
            <consortium name="Agbiome Team Llc"/>
            <person name="Bleich R.M."/>
            <person name="Grubbs K.J."/>
            <person name="Santa Maria K.C."/>
            <person name="Allen S.E."/>
            <person name="Farag S."/>
            <person name="Shank E.A."/>
            <person name="Bowers A."/>
        </authorList>
    </citation>
    <scope>NUCLEOTIDE SEQUENCE [LARGE SCALE GENOMIC DNA]</scope>
    <source>
        <strain evidence="1 2">AFS080080</strain>
    </source>
</reference>
<gene>
    <name evidence="1" type="ORF">COL66_25210</name>
</gene>
<organism evidence="1 2">
    <name type="scientific">Bacillus wiedmannii</name>
    <dbReference type="NCBI Taxonomy" id="1890302"/>
    <lineage>
        <taxon>Bacteria</taxon>
        <taxon>Bacillati</taxon>
        <taxon>Bacillota</taxon>
        <taxon>Bacilli</taxon>
        <taxon>Bacillales</taxon>
        <taxon>Bacillaceae</taxon>
        <taxon>Bacillus</taxon>
        <taxon>Bacillus cereus group</taxon>
    </lineage>
</organism>
<name>A0A0J7EID0_9BACI</name>
<protein>
    <recommendedName>
        <fullName evidence="3">CDI immunity protein domain-containing protein</fullName>
    </recommendedName>
</protein>
<dbReference type="Proteomes" id="UP000223311">
    <property type="component" value="Unassembled WGS sequence"/>
</dbReference>
<accession>A0A0J7EID0</accession>
<evidence type="ECO:0000313" key="2">
    <source>
        <dbReference type="Proteomes" id="UP000223311"/>
    </source>
</evidence>
<dbReference type="InterPro" id="IPR041256">
    <property type="entry name" value="CdiI_4"/>
</dbReference>
<evidence type="ECO:0008006" key="3">
    <source>
        <dbReference type="Google" id="ProtNLM"/>
    </source>
</evidence>
<proteinExistence type="predicted"/>
<evidence type="ECO:0000313" key="1">
    <source>
        <dbReference type="EMBL" id="PFZ23841.1"/>
    </source>
</evidence>
<sequence>MNSNFEFIEDKEKNDELMSIYFNFINGKYLERALSFFVKKEGFGQEIVFVHFQSDLDEFDMSQLPTPLDDKHVLVELDSPAVESEQQVYLDFETFYNYLEEHVKKEVEKNPERNGLMDLLVQVKRSLNL</sequence>
<comment type="caution">
    <text evidence="1">The sequence shown here is derived from an EMBL/GenBank/DDBJ whole genome shotgun (WGS) entry which is preliminary data.</text>
</comment>
<accession>A0A2C3NSS9</accession>
<dbReference type="RefSeq" id="WP_001087574.1">
    <property type="nucleotide sequence ID" value="NZ_CABMIE010000047.1"/>
</dbReference>